<keyword evidence="5" id="KW-1185">Reference proteome</keyword>
<evidence type="ECO:0000313" key="5">
    <source>
        <dbReference type="Proteomes" id="UP000023430"/>
    </source>
</evidence>
<dbReference type="Pfam" id="PF02563">
    <property type="entry name" value="Poly_export"/>
    <property type="match status" value="1"/>
</dbReference>
<reference evidence="4 5" key="1">
    <citation type="submission" date="2014-01" db="EMBL/GenBank/DDBJ databases">
        <title>Roseivivax isoporae LMG 25204 Genome Sequencing.</title>
        <authorList>
            <person name="Lai Q."/>
            <person name="Li G."/>
            <person name="Shao Z."/>
        </authorList>
    </citation>
    <scope>NUCLEOTIDE SEQUENCE [LARGE SCALE GENOMIC DNA]</scope>
    <source>
        <strain evidence="4 5">LMG 25204</strain>
    </source>
</reference>
<dbReference type="Gene3D" id="3.10.560.10">
    <property type="entry name" value="Outer membrane lipoprotein wza domain like"/>
    <property type="match status" value="1"/>
</dbReference>
<gene>
    <name evidence="4" type="ORF">RISW2_15015</name>
</gene>
<keyword evidence="2" id="KW-0175">Coiled coil</keyword>
<proteinExistence type="predicted"/>
<feature type="domain" description="Polysaccharide export protein N-terminal" evidence="3">
    <location>
        <begin position="21"/>
        <end position="94"/>
    </location>
</feature>
<evidence type="ECO:0000259" key="3">
    <source>
        <dbReference type="Pfam" id="PF02563"/>
    </source>
</evidence>
<dbReference type="InterPro" id="IPR003715">
    <property type="entry name" value="Poly_export_N"/>
</dbReference>
<dbReference type="InterPro" id="IPR049712">
    <property type="entry name" value="Poly_export"/>
</dbReference>
<evidence type="ECO:0000256" key="1">
    <source>
        <dbReference type="ARBA" id="ARBA00022729"/>
    </source>
</evidence>
<dbReference type="Gene3D" id="3.30.1950.10">
    <property type="entry name" value="wza like domain"/>
    <property type="match status" value="1"/>
</dbReference>
<evidence type="ECO:0000256" key="2">
    <source>
        <dbReference type="SAM" id="Coils"/>
    </source>
</evidence>
<name>X7F581_9RHOB</name>
<dbReference type="STRING" id="1449351.RISW2_15015"/>
<keyword evidence="1" id="KW-0732">Signal</keyword>
<feature type="coiled-coil region" evidence="2">
    <location>
        <begin position="286"/>
        <end position="335"/>
    </location>
</feature>
<dbReference type="EMBL" id="JAME01000037">
    <property type="protein sequence ID" value="ETX27229.1"/>
    <property type="molecule type" value="Genomic_DNA"/>
</dbReference>
<dbReference type="RefSeq" id="WP_043774101.1">
    <property type="nucleotide sequence ID" value="NZ_JAME01000037.1"/>
</dbReference>
<dbReference type="PANTHER" id="PTHR33619:SF3">
    <property type="entry name" value="POLYSACCHARIDE EXPORT PROTEIN GFCE-RELATED"/>
    <property type="match status" value="1"/>
</dbReference>
<organism evidence="4 5">
    <name type="scientific">Roseivivax isoporae LMG 25204</name>
    <dbReference type="NCBI Taxonomy" id="1449351"/>
    <lineage>
        <taxon>Bacteria</taxon>
        <taxon>Pseudomonadati</taxon>
        <taxon>Pseudomonadota</taxon>
        <taxon>Alphaproteobacteria</taxon>
        <taxon>Rhodobacterales</taxon>
        <taxon>Roseobacteraceae</taxon>
        <taxon>Roseivivax</taxon>
    </lineage>
</organism>
<accession>X7F581</accession>
<dbReference type="GO" id="GO:0015159">
    <property type="term" value="F:polysaccharide transmembrane transporter activity"/>
    <property type="evidence" value="ECO:0007669"/>
    <property type="project" value="InterPro"/>
</dbReference>
<dbReference type="OrthoDB" id="197007at2"/>
<dbReference type="eggNOG" id="COG1596">
    <property type="taxonomic scope" value="Bacteria"/>
</dbReference>
<sequence length="400" mass="42306">MRVGIHLAALAVGALAWTGAAAQGYRLIAGDRVEVTIAATEQTIETLVDADGQVRLAGVGGITVSGLTLDGAEDRLEAAMRDGELYVDPRVSLMLLDYAPVVVAGDVSAPGRYEYFPGMTVAAALALSGGSAQAGVNRLDVLRAEANAEADRREANLEIARTVAALARVRARLAGDDVALTLGDDLRAEVPEPAVVDLDAMVAAEAAQLAAERAGSATLLEFWEREIETITGQSRNFDARITVQEEIAQSLGDALERAQSLQERGLQTGAQVSSAEEREATARSRILELETAKLTAERAIADARRARVTHLAQIEQAALADRARLEAELRALRVRYARHVHLLSLLSDGAVDMLAAPEIADVRFAILGPREGRARLTGVAPAAPLLPGETLLVTARDAEP</sequence>
<comment type="caution">
    <text evidence="4">The sequence shown here is derived from an EMBL/GenBank/DDBJ whole genome shotgun (WGS) entry which is preliminary data.</text>
</comment>
<dbReference type="Proteomes" id="UP000023430">
    <property type="component" value="Unassembled WGS sequence"/>
</dbReference>
<protein>
    <recommendedName>
        <fullName evidence="3">Polysaccharide export protein N-terminal domain-containing protein</fullName>
    </recommendedName>
</protein>
<dbReference type="PANTHER" id="PTHR33619">
    <property type="entry name" value="POLYSACCHARIDE EXPORT PROTEIN GFCE-RELATED"/>
    <property type="match status" value="1"/>
</dbReference>
<dbReference type="AlphaFoldDB" id="X7F581"/>
<evidence type="ECO:0000313" key="4">
    <source>
        <dbReference type="EMBL" id="ETX27229.1"/>
    </source>
</evidence>